<feature type="domain" description="EGF-like" evidence="11">
    <location>
        <begin position="2088"/>
        <end position="2124"/>
    </location>
</feature>
<dbReference type="InParanoid" id="A0A7M7P437"/>
<feature type="domain" description="EGF-like" evidence="11">
    <location>
        <begin position="1359"/>
        <end position="1396"/>
    </location>
</feature>
<evidence type="ECO:0000256" key="9">
    <source>
        <dbReference type="PROSITE-ProRule" id="PRU00076"/>
    </source>
</evidence>
<feature type="domain" description="EGF-like" evidence="11">
    <location>
        <begin position="1642"/>
        <end position="1678"/>
    </location>
</feature>
<dbReference type="FunFam" id="2.10.25.10:FF:000068">
    <property type="entry name" value="Latent transforming growth factor beta binding protein 3"/>
    <property type="match status" value="1"/>
</dbReference>
<feature type="disulfide bond" evidence="9">
    <location>
        <begin position="2152"/>
        <end position="2161"/>
    </location>
</feature>
<evidence type="ECO:0000256" key="4">
    <source>
        <dbReference type="ARBA" id="ARBA00022729"/>
    </source>
</evidence>
<keyword evidence="10" id="KW-0812">Transmembrane</keyword>
<dbReference type="PROSITE" id="PS00022">
    <property type="entry name" value="EGF_1"/>
    <property type="match status" value="19"/>
</dbReference>
<keyword evidence="10" id="KW-1133">Transmembrane helix</keyword>
<feature type="disulfide bond" evidence="9">
    <location>
        <begin position="1967"/>
        <end position="1976"/>
    </location>
</feature>
<evidence type="ECO:0000259" key="12">
    <source>
        <dbReference type="PROSITE" id="PS51233"/>
    </source>
</evidence>
<dbReference type="PROSITE" id="PS51233">
    <property type="entry name" value="VWFD"/>
    <property type="match status" value="1"/>
</dbReference>
<dbReference type="GO" id="GO:0003013">
    <property type="term" value="P:circulatory system process"/>
    <property type="evidence" value="ECO:0007669"/>
    <property type="project" value="UniProtKB-ARBA"/>
</dbReference>
<dbReference type="InterPro" id="IPR000152">
    <property type="entry name" value="EGF-type_Asp/Asn_hydroxyl_site"/>
</dbReference>
<feature type="disulfide bond" evidence="9">
    <location>
        <begin position="1820"/>
        <end position="1829"/>
    </location>
</feature>
<dbReference type="RefSeq" id="XP_030844881.1">
    <property type="nucleotide sequence ID" value="XM_030989021.1"/>
</dbReference>
<dbReference type="PROSITE" id="PS01186">
    <property type="entry name" value="EGF_2"/>
    <property type="match status" value="37"/>
</dbReference>
<dbReference type="GO" id="GO:0005509">
    <property type="term" value="F:calcium ion binding"/>
    <property type="evidence" value="ECO:0007669"/>
    <property type="project" value="InterPro"/>
</dbReference>
<feature type="domain" description="EGF-like" evidence="11">
    <location>
        <begin position="2163"/>
        <end position="2195"/>
    </location>
</feature>
<evidence type="ECO:0000256" key="6">
    <source>
        <dbReference type="ARBA" id="ARBA00023157"/>
    </source>
</evidence>
<feature type="disulfide bond" evidence="9">
    <location>
        <begin position="2114"/>
        <end position="2123"/>
    </location>
</feature>
<keyword evidence="7" id="KW-0325">Glycoprotein</keyword>
<feature type="domain" description="EGF-like" evidence="11">
    <location>
        <begin position="2016"/>
        <end position="2048"/>
    </location>
</feature>
<proteinExistence type="predicted"/>
<dbReference type="Pfam" id="PF07645">
    <property type="entry name" value="EGF_CA"/>
    <property type="match status" value="17"/>
</dbReference>
<dbReference type="GO" id="GO:0005201">
    <property type="term" value="F:extracellular matrix structural constituent"/>
    <property type="evidence" value="ECO:0000318"/>
    <property type="project" value="GO_Central"/>
</dbReference>
<comment type="subcellular location">
    <subcellularLocation>
        <location evidence="1">Secreted</location>
    </subcellularLocation>
</comment>
<feature type="domain" description="EGF-like" evidence="11">
    <location>
        <begin position="1037"/>
        <end position="1076"/>
    </location>
</feature>
<feature type="disulfide bond" evidence="9">
    <location>
        <begin position="2038"/>
        <end position="2047"/>
    </location>
</feature>
<feature type="disulfide bond" evidence="9">
    <location>
        <begin position="2076"/>
        <end position="2085"/>
    </location>
</feature>
<evidence type="ECO:0000259" key="11">
    <source>
        <dbReference type="PROSITE" id="PS50026"/>
    </source>
</evidence>
<dbReference type="CDD" id="cd00054">
    <property type="entry name" value="EGF_CA"/>
    <property type="match status" value="28"/>
</dbReference>
<evidence type="ECO:0000256" key="10">
    <source>
        <dbReference type="SAM" id="Phobius"/>
    </source>
</evidence>
<feature type="domain" description="EGF-like" evidence="11">
    <location>
        <begin position="1794"/>
        <end position="1830"/>
    </location>
</feature>
<feature type="domain" description="EGF-like" evidence="11">
    <location>
        <begin position="1869"/>
        <end position="1901"/>
    </location>
</feature>
<dbReference type="Pfam" id="PF05345">
    <property type="entry name" value="He_PIG"/>
    <property type="match status" value="1"/>
</dbReference>
<keyword evidence="3 9" id="KW-0245">EGF-like domain</keyword>
<dbReference type="GO" id="GO:0042063">
    <property type="term" value="P:gliogenesis"/>
    <property type="evidence" value="ECO:0007669"/>
    <property type="project" value="UniProtKB-ARBA"/>
</dbReference>
<dbReference type="OrthoDB" id="5966313at2759"/>
<keyword evidence="14" id="KW-1185">Reference proteome</keyword>
<feature type="disulfide bond" evidence="9">
    <location>
        <begin position="1706"/>
        <end position="1715"/>
    </location>
</feature>
<feature type="domain" description="EGF-like" evidence="11">
    <location>
        <begin position="1162"/>
        <end position="1201"/>
    </location>
</feature>
<feature type="domain" description="EGF-like" evidence="11">
    <location>
        <begin position="674"/>
        <end position="714"/>
    </location>
</feature>
<keyword evidence="4" id="KW-0732">Signal</keyword>
<sequence>MCCERAILSEGYCDLYEERRPQASCDGYNPPNGAQGSGDPHFVTFDGRMYSFNGFGEYIMMQYNNNDPFVLQTRTGVAFRNGEPVNTGTVFTGFAATQGITNVSFTLNDDRTELLLSVNQTSVDISTLEADGYDSADPTFNLHSDDEAAESETAIIVTFKLPDIPSSGLRVVFRTGILLGNSFVPREYATGGIGNGLFGLMNGDKNDDFQYRDGTIIMDTAERNLTERDIFDFGQSWMISPSESLFDYGDWDWSYYNDPSYIPPFLSELIAADPELAAQALAFCGDSEACLFDSLAVDPSVGLDTLSSNNAFEIQLSDLNNFPPNITSVIETSSTDALSESGILRVIVDQTVTLQITASDPNDEDVVQYSLQGAQSGATIDQNTGLFTWTPPSLDVSMIEIVATDDFGASTLLTYKVRVCQCSNDGVCNFDILAANQDLNNNGFTVVTCTCEVGWSGDHCGVDFDSCQGSPCYEGVFCSDLPPPSVMPMCGPCPPSLTGDGLTCFDVDECANDTLNECDQNCDNRLDGYDCTCNDGFTLDMDQRRCNDIDECTLGTHGCQNNSLCNNTIGSYQCYCEVGFSPITDDNINCEDIDECTVDSPCDADATCGNNEGSFICTCNEGYVGDGTTCTDMNECLDESLNDCASQATCDNSPGSFSCACDGGWVGNGTYCEDANECSTNDDDCSDNATCENNPGSYLCTCNAGYVGNGIECFDIDECASEDDNCTMSALCVNTNGSFECQCADGYRKSLQGECEDANECDDDPCDMDAQCENTNGSFVCSCNEGFQGNGFACEDIDECTLGTHDCQQSCINDSPGFNCSCFSGFILTNDNKTCMVTESCDLECGSGVCINSTDGEICVCDQTGYEFNSTINNCTDVNECLGENRCEMDCDNIPGGYDCSCVTGFLLDVNGRSCSDRDECLDGTQDCDTNAACSNTEGSFSCSCNDGYTGNGAMCTNTDECLSTSPCHVFANCMDTNGSFNCMCLPGFSGNGFSCVDNNECDQSPCDENAACNNTDGSFSCTCLEGYTGNGLSCSNIDECDGDPCGVYADCLDNEGAFTCSCMPGFQGDPYAACTDINECQNPSLFTCHPLASCVNAPANYSCECNNGYEGDGMSCSDQDECSDVLQFCGPNSNCTNLEGSYECMCYEGYVRENMNSNCTDFNECDNVQNTCPPDISSCENTGGDFVCTCASGYENDTPKTCIDTNECEEVDPVCAANRECINIVGNYSCICTEGTTEIDGTCQESLTLNLRVRFEAIVGGFIAVNPSIIEPAENREQLELDMLLFLRGISELGDSVFMASISDVNVTSPYAVIYFRTDVETTLNINDTVLESLFNKALPSNQRFGVLGAENIVNQEDVDECADDADLCSNGTCTNTIGSFFCTCNDGYTENGARTACIEIDECEDDSTLCANGTCVNTAGSYTCNCDVGFQLDGTGINCNDINECDAGNLCANGICQNNEGSYMCSCIPGFVVDSTGTQCQDLDECEVDPSLCVNGTCNNIMGTFSCECDDGYERNINGKACNDIDECANIPNPCGNGTCNNTDGTYECTCDSGFEANDSGTACDDFDECAAVTNPCGNGDCTNTHGTYMCTCHTGFTISEDGSTCDAECGGAVCQNAGACVSGQCECVTGFTGAMCETDIDDCALDPCENGGSCTDEVNDYTCACVPGYTGLMCETDIDDCTPNPCENGGSCTDEVNDYTCACVAGYTGSSCETDIDNCTPNLCENGGSCTDEVNDYTCACVPGYTGLMCETDIDGCTLDPCMNGGSCTDEVNSYTCACLAGYTGSMCETDIDDCTPNLCENGGSCTDEVNAYTCACVAGFSGSMCETDIDDCSPNPCLNGGSCTDGVNTFTCVCADGFSGDACTTTVCGSTVCENNGECISDGQCRCVTGFTGTMCETNIDDCSTNPCMNSGVCVDEVNSFTCNCAAGYTGDTCLTDIDDCTPNLCMNGGACTDGVNSYTCACLLGFTGSMCETDIDDCSPNPCMNGGSCTDGENTFTCVCADGFNGDTCATTVCGSAVCENNGECISDGQCRCVTGFTGTMCETNIDDCSTTPCMNGGVCVDEVNSFTCNCAAGYTGDTCQTDIDDCTPNLCMNGGACTDGVDSYTCACVAGFTGNMCETDIDDCSPNPCMNSGSCTDGVNTFTCTCASGFSGDTCTAADCGSVVCQNSGTCVSSGLCDCVTGFTGTMCEININDCSPNPCTNGGSCTDGVDSFTCACVAGFTGDMCETDVNECELSSSLCSDGRCVNVDGSYTCVCNAGFMLENENSCTALSSSLSTSQVTVQITGQSLNGEPLTYTSELTDRTSAKFIEYEVAFCYIFSQYVREQLGSQLVDANCIVRSFSQGSVVGDVQVQLAAESQSVADGLAVTLSALSTNIDQNLSANGQTLVASISAEVQCDQTNCQNGGTCTSSGQPCNCPAGFTGDLCQNASQGLSNGAIIGIALGVFGFVLVLITCVCCVFVQGVRRNQATKLMLAEQRYDNPSRQNRGFYGNESFNGSDEYNSLEGRRYAVGQALDRLRGTDAQHHEDRNFRTPYVVDGSETYNGVERNPMHY</sequence>
<feature type="transmembrane region" description="Helical" evidence="10">
    <location>
        <begin position="2443"/>
        <end position="2467"/>
    </location>
</feature>
<feature type="domain" description="EGF-like" evidence="11">
    <location>
        <begin position="2197"/>
        <end position="2233"/>
    </location>
</feature>
<reference evidence="13" key="2">
    <citation type="submission" date="2021-01" db="UniProtKB">
        <authorList>
            <consortium name="EnsemblMetazoa"/>
        </authorList>
    </citation>
    <scope>IDENTIFICATION</scope>
</reference>
<dbReference type="FunFam" id="2.10.25.10:FF:000017">
    <property type="entry name" value="latent-transforming growth factor beta-binding protein 4 isoform X1"/>
    <property type="match status" value="1"/>
</dbReference>
<feature type="domain" description="VWFD" evidence="12">
    <location>
        <begin position="32"/>
        <end position="245"/>
    </location>
</feature>
<evidence type="ECO:0000256" key="5">
    <source>
        <dbReference type="ARBA" id="ARBA00022737"/>
    </source>
</evidence>
<dbReference type="PANTHER" id="PTHR12916:SF9">
    <property type="entry name" value="NEUROGENIC LOCUS NOTCH HOMOLOG PROTEIN 1-RELATED"/>
    <property type="match status" value="1"/>
</dbReference>
<feature type="disulfide bond" evidence="9">
    <location>
        <begin position="1782"/>
        <end position="1791"/>
    </location>
</feature>
<feature type="domain" description="EGF-like" evidence="11">
    <location>
        <begin position="1903"/>
        <end position="1939"/>
    </location>
</feature>
<dbReference type="SUPFAM" id="SSF57184">
    <property type="entry name" value="Growth factor receptor domain"/>
    <property type="match status" value="9"/>
</dbReference>
<feature type="domain" description="EGF-like" evidence="11">
    <location>
        <begin position="998"/>
        <end position="1036"/>
    </location>
</feature>
<feature type="disulfide bond" evidence="9">
    <location>
        <begin position="2005"/>
        <end position="2014"/>
    </location>
</feature>
<dbReference type="SUPFAM" id="SSF49313">
    <property type="entry name" value="Cadherin-like"/>
    <property type="match status" value="1"/>
</dbReference>
<comment type="caution">
    <text evidence="9">Lacks conserved residue(s) required for the propagation of feature annotation.</text>
</comment>
<dbReference type="SUPFAM" id="SSF57196">
    <property type="entry name" value="EGF/Laminin"/>
    <property type="match status" value="13"/>
</dbReference>
<feature type="domain" description="EGF-like" evidence="11">
    <location>
        <begin position="1484"/>
        <end position="1525"/>
    </location>
</feature>
<evidence type="ECO:0000256" key="7">
    <source>
        <dbReference type="ARBA" id="ARBA00023180"/>
    </source>
</evidence>
<dbReference type="PANTHER" id="PTHR12916">
    <property type="entry name" value="CYTOCHROME C OXIDASE POLYPEPTIDE VIC-2"/>
    <property type="match status" value="1"/>
</dbReference>
<dbReference type="InterPro" id="IPR024731">
    <property type="entry name" value="NELL2-like_EGF"/>
</dbReference>
<feature type="domain" description="EGF-like" evidence="11">
    <location>
        <begin position="632"/>
        <end position="673"/>
    </location>
</feature>
<feature type="disulfide bond" evidence="9">
    <location>
        <begin position="1668"/>
        <end position="1677"/>
    </location>
</feature>
<dbReference type="OMA" id="GVQDWAC"/>
<dbReference type="InterPro" id="IPR001881">
    <property type="entry name" value="EGF-like_Ca-bd_dom"/>
</dbReference>
<keyword evidence="6 9" id="KW-1015">Disulfide bond</keyword>
<dbReference type="InterPro" id="IPR000742">
    <property type="entry name" value="EGF"/>
</dbReference>
<name>A0A7M7P437_STRPU</name>
<evidence type="ECO:0000256" key="3">
    <source>
        <dbReference type="ARBA" id="ARBA00022536"/>
    </source>
</evidence>
<comment type="subunit">
    <text evidence="8">Interacts (via Sushi domain 21) with ITGA9:ITGB1; thereby inhibits Ca(2+) intracellular signaling and as a result represses vasocontraction. Interacts (via Sushi domain 21) with ITGA4:ITGB1; thereby inhibits Ca(2+) intracellular signaling and as a result represses vasocontraction. Interacts with ANGPT1 and ANGPT2. Interacts with PEAR1 (via extracellular domain). Interacts with HSPG2, TLN1, FN1, COPA, CCT2, IQGAP1, LAMC1 and NID1. Interacts (via C-terminus) with TIE1.</text>
</comment>
<feature type="domain" description="EGF-like" evidence="11">
    <location>
        <begin position="1443"/>
        <end position="1483"/>
    </location>
</feature>
<feature type="domain" description="EGF-like" evidence="11">
    <location>
        <begin position="1119"/>
        <end position="1161"/>
    </location>
</feature>
<dbReference type="Pfam" id="PF00008">
    <property type="entry name" value="EGF"/>
    <property type="match status" value="11"/>
</dbReference>
<dbReference type="FunFam" id="2.10.25.10:FF:000230">
    <property type="entry name" value="Delta-like protein"/>
    <property type="match status" value="4"/>
</dbReference>
<dbReference type="FunFam" id="2.10.25.10:FF:000122">
    <property type="entry name" value="Protein crumbs homolog 2"/>
    <property type="match status" value="3"/>
</dbReference>
<dbReference type="InterPro" id="IPR009030">
    <property type="entry name" value="Growth_fac_rcpt_cys_sf"/>
</dbReference>
<dbReference type="InterPro" id="IPR001846">
    <property type="entry name" value="VWF_type-D"/>
</dbReference>
<feature type="disulfide bond" evidence="9">
    <location>
        <begin position="2185"/>
        <end position="2194"/>
    </location>
</feature>
<feature type="domain" description="EGF-like" evidence="11">
    <location>
        <begin position="1568"/>
        <end position="1609"/>
    </location>
</feature>
<evidence type="ECO:0000256" key="2">
    <source>
        <dbReference type="ARBA" id="ARBA00022525"/>
    </source>
</evidence>
<dbReference type="FunFam" id="2.10.25.10:FF:000003">
    <property type="entry name" value="fibrillin-1 isoform X1"/>
    <property type="match status" value="3"/>
</dbReference>
<dbReference type="Pfam" id="PF12947">
    <property type="entry name" value="EGF_3"/>
    <property type="match status" value="7"/>
</dbReference>
<evidence type="ECO:0000256" key="1">
    <source>
        <dbReference type="ARBA" id="ARBA00004613"/>
    </source>
</evidence>
<dbReference type="PROSITE" id="PS00010">
    <property type="entry name" value="ASX_HYDROXYL"/>
    <property type="match status" value="35"/>
</dbReference>
<dbReference type="PROSITE" id="PS50026">
    <property type="entry name" value="EGF_3"/>
    <property type="match status" value="38"/>
</dbReference>
<dbReference type="InterPro" id="IPR015919">
    <property type="entry name" value="Cadherin-like_sf"/>
</dbReference>
<feature type="domain" description="EGF-like" evidence="11">
    <location>
        <begin position="958"/>
        <end position="995"/>
    </location>
</feature>
<protein>
    <submittedName>
        <fullName evidence="13">Uncharacterized protein</fullName>
    </submittedName>
</protein>
<dbReference type="FunFam" id="2.10.25.10:FF:000004">
    <property type="entry name" value="Neurogenic locus notch 1"/>
    <property type="match status" value="2"/>
</dbReference>
<keyword evidence="2" id="KW-0964">Secreted</keyword>
<dbReference type="SMART" id="SM00181">
    <property type="entry name" value="EGF"/>
    <property type="match status" value="45"/>
</dbReference>
<feature type="domain" description="EGF-like" evidence="11">
    <location>
        <begin position="2399"/>
        <end position="2433"/>
    </location>
</feature>
<feature type="domain" description="EGF-like" evidence="11">
    <location>
        <begin position="1718"/>
        <end position="1754"/>
    </location>
</feature>
<dbReference type="InterPro" id="IPR049883">
    <property type="entry name" value="NOTCH1_EGF-like"/>
</dbReference>
<dbReference type="Proteomes" id="UP000007110">
    <property type="component" value="Unassembled WGS sequence"/>
</dbReference>
<dbReference type="Gene3D" id="2.60.40.10">
    <property type="entry name" value="Immunoglobulins"/>
    <property type="match status" value="1"/>
</dbReference>
<evidence type="ECO:0000313" key="14">
    <source>
        <dbReference type="Proteomes" id="UP000007110"/>
    </source>
</evidence>
<dbReference type="InterPro" id="IPR018097">
    <property type="entry name" value="EGF_Ca-bd_CS"/>
</dbReference>
<feature type="domain" description="EGF-like" evidence="11">
    <location>
        <begin position="917"/>
        <end position="957"/>
    </location>
</feature>
<feature type="disulfide bond" evidence="9">
    <location>
        <begin position="1929"/>
        <end position="1938"/>
    </location>
</feature>
<dbReference type="GO" id="GO:0005886">
    <property type="term" value="C:plasma membrane"/>
    <property type="evidence" value="ECO:0007669"/>
    <property type="project" value="UniProtKB-ARBA"/>
</dbReference>
<dbReference type="Gene3D" id="2.10.25.10">
    <property type="entry name" value="Laminin"/>
    <property type="match status" value="42"/>
</dbReference>
<dbReference type="FunFam" id="2.10.25.10:FF:000472">
    <property type="entry name" value="Uncharacterized protein, isoform A"/>
    <property type="match status" value="3"/>
</dbReference>
<evidence type="ECO:0000256" key="8">
    <source>
        <dbReference type="ARBA" id="ARBA00063079"/>
    </source>
</evidence>
<dbReference type="FunFam" id="2.10.25.10:FF:000520">
    <property type="entry name" value="Predicted protein"/>
    <property type="match status" value="1"/>
</dbReference>
<reference evidence="14" key="1">
    <citation type="submission" date="2015-02" db="EMBL/GenBank/DDBJ databases">
        <title>Genome sequencing for Strongylocentrotus purpuratus.</title>
        <authorList>
            <person name="Murali S."/>
            <person name="Liu Y."/>
            <person name="Vee V."/>
            <person name="English A."/>
            <person name="Wang M."/>
            <person name="Skinner E."/>
            <person name="Han Y."/>
            <person name="Muzny D.M."/>
            <person name="Worley K.C."/>
            <person name="Gibbs R.A."/>
        </authorList>
    </citation>
    <scope>NUCLEOTIDE SEQUENCE</scope>
</reference>
<feature type="disulfide bond" evidence="9">
    <location>
        <begin position="1891"/>
        <end position="1900"/>
    </location>
</feature>
<keyword evidence="5" id="KW-0677">Repeat</keyword>
<dbReference type="GeneID" id="579271"/>
<feature type="disulfide bond" evidence="9">
    <location>
        <begin position="1858"/>
        <end position="1867"/>
    </location>
</feature>
<feature type="domain" description="EGF-like" evidence="11">
    <location>
        <begin position="715"/>
        <end position="756"/>
    </location>
</feature>
<dbReference type="EnsemblMetazoa" id="XM_030989021">
    <property type="protein sequence ID" value="XP_030844881"/>
    <property type="gene ID" value="LOC579271"/>
</dbReference>
<dbReference type="SMART" id="SM00179">
    <property type="entry name" value="EGF_CA"/>
    <property type="match status" value="37"/>
</dbReference>
<feature type="disulfide bond" evidence="9">
    <location>
        <begin position="2423"/>
        <end position="2432"/>
    </location>
</feature>
<dbReference type="GO" id="GO:0005576">
    <property type="term" value="C:extracellular region"/>
    <property type="evidence" value="ECO:0000318"/>
    <property type="project" value="GO_Central"/>
</dbReference>
<evidence type="ECO:0000313" key="13">
    <source>
        <dbReference type="EnsemblMetazoa" id="XP_030844881"/>
    </source>
</evidence>
<organism evidence="13 14">
    <name type="scientific">Strongylocentrotus purpuratus</name>
    <name type="common">Purple sea urchin</name>
    <dbReference type="NCBI Taxonomy" id="7668"/>
    <lineage>
        <taxon>Eukaryota</taxon>
        <taxon>Metazoa</taxon>
        <taxon>Echinodermata</taxon>
        <taxon>Eleutherozoa</taxon>
        <taxon>Echinozoa</taxon>
        <taxon>Echinoidea</taxon>
        <taxon>Euechinoidea</taxon>
        <taxon>Echinacea</taxon>
        <taxon>Camarodonta</taxon>
        <taxon>Echinidea</taxon>
        <taxon>Strongylocentrotidae</taxon>
        <taxon>Strongylocentrotus</taxon>
    </lineage>
</organism>
<feature type="domain" description="EGF-like" evidence="11">
    <location>
        <begin position="1832"/>
        <end position="1868"/>
    </location>
</feature>
<feature type="domain" description="EGF-like" evidence="11">
    <location>
        <begin position="2050"/>
        <end position="2086"/>
    </location>
</feature>
<feature type="domain" description="EGF-like" evidence="11">
    <location>
        <begin position="757"/>
        <end position="795"/>
    </location>
</feature>
<dbReference type="FunFam" id="2.10.25.10:FF:000038">
    <property type="entry name" value="Fibrillin 2"/>
    <property type="match status" value="10"/>
</dbReference>
<feature type="disulfide bond" evidence="9">
    <location>
        <begin position="1744"/>
        <end position="1753"/>
    </location>
</feature>
<dbReference type="KEGG" id="spu:579271"/>
<dbReference type="InterPro" id="IPR013783">
    <property type="entry name" value="Ig-like_fold"/>
</dbReference>
<dbReference type="InterPro" id="IPR013032">
    <property type="entry name" value="EGF-like_CS"/>
</dbReference>
<dbReference type="Pfam" id="PF12661">
    <property type="entry name" value="hEGF"/>
    <property type="match status" value="2"/>
</dbReference>
<feature type="disulfide bond" evidence="9">
    <location>
        <begin position="2223"/>
        <end position="2232"/>
    </location>
</feature>
<feature type="domain" description="EGF-like" evidence="11">
    <location>
        <begin position="1979"/>
        <end position="2015"/>
    </location>
</feature>
<feature type="domain" description="EGF-like" evidence="11">
    <location>
        <begin position="1077"/>
        <end position="1118"/>
    </location>
</feature>
<feature type="domain" description="EGF-like" evidence="11">
    <location>
        <begin position="592"/>
        <end position="631"/>
    </location>
</feature>
<feature type="domain" description="EGF-like" evidence="11">
    <location>
        <begin position="2235"/>
        <end position="2275"/>
    </location>
</feature>
<feature type="domain" description="EGF-like" evidence="11">
    <location>
        <begin position="1205"/>
        <end position="1245"/>
    </location>
</feature>
<feature type="domain" description="EGF-like" evidence="11">
    <location>
        <begin position="1941"/>
        <end position="1977"/>
    </location>
</feature>
<keyword evidence="10" id="KW-0472">Membrane</keyword>
<dbReference type="GO" id="GO:0005178">
    <property type="term" value="F:integrin binding"/>
    <property type="evidence" value="ECO:0007669"/>
    <property type="project" value="UniProtKB-ARBA"/>
</dbReference>
<dbReference type="GO" id="GO:0000902">
    <property type="term" value="P:cell morphogenesis"/>
    <property type="evidence" value="ECO:0007669"/>
    <property type="project" value="UniProtKB-ARBA"/>
</dbReference>
<feature type="domain" description="EGF-like" evidence="11">
    <location>
        <begin position="1680"/>
        <end position="1716"/>
    </location>
</feature>
<feature type="domain" description="EGF-like" evidence="11">
    <location>
        <begin position="2126"/>
        <end position="2162"/>
    </location>
</feature>
<feature type="domain" description="EGF-like" evidence="11">
    <location>
        <begin position="1526"/>
        <end position="1563"/>
    </location>
</feature>
<dbReference type="GO" id="GO:0048666">
    <property type="term" value="P:neuron development"/>
    <property type="evidence" value="ECO:0007669"/>
    <property type="project" value="UniProtKB-ARBA"/>
</dbReference>
<accession>A0A7M7P437</accession>
<dbReference type="FunFam" id="2.10.25.10:FF:000014">
    <property type="entry name" value="Latent-transforming growth factor beta-binding protein 3"/>
    <property type="match status" value="1"/>
</dbReference>
<feature type="domain" description="EGF-like" evidence="11">
    <location>
        <begin position="1401"/>
        <end position="1442"/>
    </location>
</feature>
<feature type="domain" description="EGF-like" evidence="11">
    <location>
        <begin position="1756"/>
        <end position="1792"/>
    </location>
</feature>
<feature type="domain" description="EGF-like" evidence="11">
    <location>
        <begin position="548"/>
        <end position="591"/>
    </location>
</feature>
<dbReference type="PROSITE" id="PS01187">
    <property type="entry name" value="EGF_CA"/>
    <property type="match status" value="15"/>
</dbReference>